<dbReference type="Pfam" id="PF13472">
    <property type="entry name" value="Lipase_GDSL_2"/>
    <property type="match status" value="1"/>
</dbReference>
<dbReference type="SUPFAM" id="SSF52266">
    <property type="entry name" value="SGNH hydrolase"/>
    <property type="match status" value="1"/>
</dbReference>
<evidence type="ECO:0000313" key="3">
    <source>
        <dbReference type="EMBL" id="MEK8031697.1"/>
    </source>
</evidence>
<dbReference type="InterPro" id="IPR036514">
    <property type="entry name" value="SGNH_hydro_sf"/>
</dbReference>
<feature type="domain" description="SGNH hydrolase-type esterase" evidence="2">
    <location>
        <begin position="77"/>
        <end position="253"/>
    </location>
</feature>
<organism evidence="3 4">
    <name type="scientific">Ideonella lacteola</name>
    <dbReference type="NCBI Taxonomy" id="2984193"/>
    <lineage>
        <taxon>Bacteria</taxon>
        <taxon>Pseudomonadati</taxon>
        <taxon>Pseudomonadota</taxon>
        <taxon>Betaproteobacteria</taxon>
        <taxon>Burkholderiales</taxon>
        <taxon>Sphaerotilaceae</taxon>
        <taxon>Ideonella</taxon>
    </lineage>
</organism>
<evidence type="ECO:0000256" key="1">
    <source>
        <dbReference type="SAM" id="MobiDB-lite"/>
    </source>
</evidence>
<reference evidence="3 4" key="1">
    <citation type="submission" date="2024-04" db="EMBL/GenBank/DDBJ databases">
        <title>Novel species of the genus Ideonella isolated from streams.</title>
        <authorList>
            <person name="Lu H."/>
        </authorList>
    </citation>
    <scope>NUCLEOTIDE SEQUENCE [LARGE SCALE GENOMIC DNA]</scope>
    <source>
        <strain evidence="3 4">DXS29W</strain>
    </source>
</reference>
<dbReference type="EMBL" id="JBBUTG010000006">
    <property type="protein sequence ID" value="MEK8031697.1"/>
    <property type="molecule type" value="Genomic_DNA"/>
</dbReference>
<accession>A0ABU9BS61</accession>
<dbReference type="Proteomes" id="UP001371218">
    <property type="component" value="Unassembled WGS sequence"/>
</dbReference>
<protein>
    <submittedName>
        <fullName evidence="3">GDSL-type esterase/lipase family protein</fullName>
    </submittedName>
</protein>
<comment type="caution">
    <text evidence="3">The sequence shown here is derived from an EMBL/GenBank/DDBJ whole genome shotgun (WGS) entry which is preliminary data.</text>
</comment>
<dbReference type="Gene3D" id="3.40.50.1110">
    <property type="entry name" value="SGNH hydrolase"/>
    <property type="match status" value="1"/>
</dbReference>
<evidence type="ECO:0000259" key="2">
    <source>
        <dbReference type="Pfam" id="PF13472"/>
    </source>
</evidence>
<evidence type="ECO:0000313" key="4">
    <source>
        <dbReference type="Proteomes" id="UP001371218"/>
    </source>
</evidence>
<sequence length="319" mass="34792">MSRGADRPGVGTTPAPQRPLWSVALQLAAWCGLAALAAVSTDQVLRVKRARRDAEATRLRRPYQYRALRAQRRVLVMGDSTGVGIGADCGTQSIAGLLAADYRGAEVVNLSVSGSTLADVPAQLRQLPSAPDAASRFDVLLLHVGGNDILHSPNLAAMRRAAETLLPMLHRVARRVIWLGPGDVGLAPLFRPPFSWWISRRTRQACAMFAQIAREHGTEFVGFHDGEHRLALVRERAQYFAGDGFHPNSHGYRYCYQWLSRQMAMPPATARRQRALSHAEHPPPIERWPNAPLRGRAGTTLEQAPARASPGPAPGGLLP</sequence>
<keyword evidence="4" id="KW-1185">Reference proteome</keyword>
<proteinExistence type="predicted"/>
<name>A0ABU9BS61_9BURK</name>
<dbReference type="RefSeq" id="WP_341426086.1">
    <property type="nucleotide sequence ID" value="NZ_JBBUTG010000006.1"/>
</dbReference>
<feature type="region of interest" description="Disordered" evidence="1">
    <location>
        <begin position="269"/>
        <end position="319"/>
    </location>
</feature>
<gene>
    <name evidence="3" type="ORF">AACH06_12795</name>
</gene>
<dbReference type="InterPro" id="IPR013830">
    <property type="entry name" value="SGNH_hydro"/>
</dbReference>